<feature type="region of interest" description="Disordered" evidence="1">
    <location>
        <begin position="381"/>
        <end position="559"/>
    </location>
</feature>
<comment type="caution">
    <text evidence="2">The sequence shown here is derived from an EMBL/GenBank/DDBJ whole genome shotgun (WGS) entry which is preliminary data.</text>
</comment>
<accession>A0A9N7V445</accession>
<organism evidence="2 3">
    <name type="scientific">Pleuronectes platessa</name>
    <name type="common">European plaice</name>
    <dbReference type="NCBI Taxonomy" id="8262"/>
    <lineage>
        <taxon>Eukaryota</taxon>
        <taxon>Metazoa</taxon>
        <taxon>Chordata</taxon>
        <taxon>Craniata</taxon>
        <taxon>Vertebrata</taxon>
        <taxon>Euteleostomi</taxon>
        <taxon>Actinopterygii</taxon>
        <taxon>Neopterygii</taxon>
        <taxon>Teleostei</taxon>
        <taxon>Neoteleostei</taxon>
        <taxon>Acanthomorphata</taxon>
        <taxon>Carangaria</taxon>
        <taxon>Pleuronectiformes</taxon>
        <taxon>Pleuronectoidei</taxon>
        <taxon>Pleuronectidae</taxon>
        <taxon>Pleuronectes</taxon>
    </lineage>
</organism>
<name>A0A9N7V445_PLEPL</name>
<keyword evidence="3" id="KW-1185">Reference proteome</keyword>
<dbReference type="AlphaFoldDB" id="A0A9N7V445"/>
<dbReference type="Proteomes" id="UP001153269">
    <property type="component" value="Unassembled WGS sequence"/>
</dbReference>
<feature type="region of interest" description="Disordered" evidence="1">
    <location>
        <begin position="1"/>
        <end position="32"/>
    </location>
</feature>
<gene>
    <name evidence="2" type="ORF">PLEPLA_LOCUS29493</name>
</gene>
<evidence type="ECO:0000313" key="3">
    <source>
        <dbReference type="Proteomes" id="UP001153269"/>
    </source>
</evidence>
<evidence type="ECO:0000256" key="1">
    <source>
        <dbReference type="SAM" id="MobiDB-lite"/>
    </source>
</evidence>
<sequence length="559" mass="59469">METQHPAGGSLRTSHGKKLQQTVRSQKTKKDVRNGLLPTCTQWASAQDVRNGLLRTSCSGDTQTRFEGTRLALGGPRSLQKGLVSGSDGPQLVLYRAGSGPPHLQSLAATEEGSTAEAGPLTALSTCSSRMLRAGGSQLMSLCSSTSVVLSAASAPAPAPVAAPRRRLPADVSLFFDVSDPHSGVCSHLSSCAAPRRRLSADVLCVSASEILAVPAPHPAPSLCLLRAGGSRLTSSVFRRRRSSRCQLRTQLRPSCLLRAGGSRLTSSVFGVGDPCGASSAPTSSPFSAAEVLASPAPVPVPRRRLPADVSPLRADVPPVLESEVPADSAAVPVPHRRAPAEVPPVQASEVLAAPIMGSVLAATPDPAPRPWLRSAPFCAAPERPRRRPPGELSCLAPDRPPGRPAEPQNSVPERPRRRLPEELPCLAPDRPPGRPAEPLNSVPERPRRCPHEPQNSALVRPRRRPPEPLRSAPKRPRSRRVETMYFVPDRPPGRPPEEPPCCVPVRPRGRPPETLCQVPKRPRSRRSENLGTSRSPSSGSPLLPPDSVLVMDRLESGP</sequence>
<proteinExistence type="predicted"/>
<protein>
    <submittedName>
        <fullName evidence="2">Uncharacterized protein</fullName>
    </submittedName>
</protein>
<dbReference type="EMBL" id="CADEAL010002699">
    <property type="protein sequence ID" value="CAB1441759.1"/>
    <property type="molecule type" value="Genomic_DNA"/>
</dbReference>
<reference evidence="2" key="1">
    <citation type="submission" date="2020-03" db="EMBL/GenBank/DDBJ databases">
        <authorList>
            <person name="Weist P."/>
        </authorList>
    </citation>
    <scope>NUCLEOTIDE SEQUENCE</scope>
</reference>
<evidence type="ECO:0000313" key="2">
    <source>
        <dbReference type="EMBL" id="CAB1441759.1"/>
    </source>
</evidence>
<feature type="compositionally biased region" description="Low complexity" evidence="1">
    <location>
        <begin position="531"/>
        <end position="550"/>
    </location>
</feature>